<dbReference type="GO" id="GO:0006633">
    <property type="term" value="P:fatty acid biosynthetic process"/>
    <property type="evidence" value="ECO:0007669"/>
    <property type="project" value="TreeGrafter"/>
</dbReference>
<sequence>MGTMFMCKTVLKHMIRQKKGSIVNIGSVVGLKGNAGQTVYSASKAGLIGFTKSLAKEMAPKGITVNVIAPGFVRTDMTSEIVKPMPEELIPLKRIGSPDEIAEAVHFLANASYITGEVLLCDGGLHLVL</sequence>
<dbReference type="Proteomes" id="UP000759131">
    <property type="component" value="Unassembled WGS sequence"/>
</dbReference>
<evidence type="ECO:0000256" key="4">
    <source>
        <dbReference type="ARBA" id="ARBA00041580"/>
    </source>
</evidence>
<dbReference type="Pfam" id="PF13561">
    <property type="entry name" value="adh_short_C2"/>
    <property type="match status" value="1"/>
</dbReference>
<dbReference type="EMBL" id="CAJPIZ010033711">
    <property type="protein sequence ID" value="CAG2120487.1"/>
    <property type="molecule type" value="Genomic_DNA"/>
</dbReference>
<dbReference type="SUPFAM" id="SSF51735">
    <property type="entry name" value="NAD(P)-binding Rossmann-fold domains"/>
    <property type="match status" value="1"/>
</dbReference>
<dbReference type="OrthoDB" id="294295at2759"/>
<dbReference type="Gene3D" id="3.40.50.720">
    <property type="entry name" value="NAD(P)-binding Rossmann-like Domain"/>
    <property type="match status" value="1"/>
</dbReference>
<dbReference type="InterPro" id="IPR036291">
    <property type="entry name" value="NAD(P)-bd_dom_sf"/>
</dbReference>
<dbReference type="AlphaFoldDB" id="A0A7R9LRU7"/>
<dbReference type="PANTHER" id="PTHR42760:SF133">
    <property type="entry name" value="3-OXOACYL-[ACYL-CARRIER-PROTEIN] REDUCTASE"/>
    <property type="match status" value="1"/>
</dbReference>
<accession>A0A7R9LRU7</accession>
<comment type="similarity">
    <text evidence="2">Belongs to the short-chain dehydrogenases/reductases (SDR) family.</text>
</comment>
<comment type="pathway">
    <text evidence="1">Lipid metabolism; fatty acid biosynthesis.</text>
</comment>
<gene>
    <name evidence="6" type="ORF">OSB1V03_LOCUS20434</name>
</gene>
<dbReference type="InterPro" id="IPR020904">
    <property type="entry name" value="Sc_DH/Rdtase_CS"/>
</dbReference>
<dbReference type="PRINTS" id="PR00080">
    <property type="entry name" value="SDRFAMILY"/>
</dbReference>
<evidence type="ECO:0000256" key="1">
    <source>
        <dbReference type="ARBA" id="ARBA00005194"/>
    </source>
</evidence>
<evidence type="ECO:0000313" key="6">
    <source>
        <dbReference type="EMBL" id="CAD7645289.1"/>
    </source>
</evidence>
<dbReference type="PROSITE" id="PS00061">
    <property type="entry name" value="ADH_SHORT"/>
    <property type="match status" value="1"/>
</dbReference>
<keyword evidence="7" id="KW-1185">Reference proteome</keyword>
<evidence type="ECO:0000256" key="2">
    <source>
        <dbReference type="ARBA" id="ARBA00006484"/>
    </source>
</evidence>
<organism evidence="6">
    <name type="scientific">Medioppia subpectinata</name>
    <dbReference type="NCBI Taxonomy" id="1979941"/>
    <lineage>
        <taxon>Eukaryota</taxon>
        <taxon>Metazoa</taxon>
        <taxon>Ecdysozoa</taxon>
        <taxon>Arthropoda</taxon>
        <taxon>Chelicerata</taxon>
        <taxon>Arachnida</taxon>
        <taxon>Acari</taxon>
        <taxon>Acariformes</taxon>
        <taxon>Sarcoptiformes</taxon>
        <taxon>Oribatida</taxon>
        <taxon>Brachypylina</taxon>
        <taxon>Oppioidea</taxon>
        <taxon>Oppiidae</taxon>
        <taxon>Medioppia</taxon>
    </lineage>
</organism>
<evidence type="ECO:0000313" key="7">
    <source>
        <dbReference type="Proteomes" id="UP000759131"/>
    </source>
</evidence>
<reference evidence="6" key="1">
    <citation type="submission" date="2020-11" db="EMBL/GenBank/DDBJ databases">
        <authorList>
            <person name="Tran Van P."/>
        </authorList>
    </citation>
    <scope>NUCLEOTIDE SEQUENCE</scope>
</reference>
<dbReference type="GO" id="GO:0048038">
    <property type="term" value="F:quinone binding"/>
    <property type="evidence" value="ECO:0007669"/>
    <property type="project" value="TreeGrafter"/>
</dbReference>
<dbReference type="PRINTS" id="PR00081">
    <property type="entry name" value="GDHRDH"/>
</dbReference>
<dbReference type="GO" id="GO:0016616">
    <property type="term" value="F:oxidoreductase activity, acting on the CH-OH group of donors, NAD or NADP as acceptor"/>
    <property type="evidence" value="ECO:0007669"/>
    <property type="project" value="TreeGrafter"/>
</dbReference>
<name>A0A7R9LRU7_9ACAR</name>
<dbReference type="PANTHER" id="PTHR42760">
    <property type="entry name" value="SHORT-CHAIN DEHYDROGENASES/REDUCTASES FAMILY MEMBER"/>
    <property type="match status" value="1"/>
</dbReference>
<evidence type="ECO:0000256" key="3">
    <source>
        <dbReference type="ARBA" id="ARBA00023002"/>
    </source>
</evidence>
<evidence type="ECO:0000256" key="5">
    <source>
        <dbReference type="ARBA" id="ARBA00041707"/>
    </source>
</evidence>
<dbReference type="InterPro" id="IPR002347">
    <property type="entry name" value="SDR_fam"/>
</dbReference>
<dbReference type="EMBL" id="OC888286">
    <property type="protein sequence ID" value="CAD7645289.1"/>
    <property type="molecule type" value="Genomic_DNA"/>
</dbReference>
<proteinExistence type="inferred from homology"/>
<protein>
    <recommendedName>
        <fullName evidence="5">3-ketoacyl-[acyl-carrier-protein] reductase beta subunit</fullName>
    </recommendedName>
    <alternativeName>
        <fullName evidence="4">Quinone reductase CBR4</fullName>
    </alternativeName>
</protein>
<keyword evidence="3" id="KW-0560">Oxidoreductase</keyword>